<reference evidence="1 2" key="1">
    <citation type="submission" date="2019-03" db="EMBL/GenBank/DDBJ databases">
        <title>Genomic Encyclopedia of Type Strains, Phase IV (KMG-IV): sequencing the most valuable type-strain genomes for metagenomic binning, comparative biology and taxonomic classification.</title>
        <authorList>
            <person name="Goeker M."/>
        </authorList>
    </citation>
    <scope>NUCLEOTIDE SEQUENCE [LARGE SCALE GENOMIC DNA]</scope>
    <source>
        <strain evidence="1 2">DSM 102969</strain>
    </source>
</reference>
<dbReference type="Gene3D" id="3.40.50.150">
    <property type="entry name" value="Vaccinia Virus protein VP39"/>
    <property type="match status" value="1"/>
</dbReference>
<dbReference type="SUPFAM" id="SSF53448">
    <property type="entry name" value="Nucleotide-diphospho-sugar transferases"/>
    <property type="match status" value="1"/>
</dbReference>
<organism evidence="1 2">
    <name type="scientific">Oharaeibacter diazotrophicus</name>
    <dbReference type="NCBI Taxonomy" id="1920512"/>
    <lineage>
        <taxon>Bacteria</taxon>
        <taxon>Pseudomonadati</taxon>
        <taxon>Pseudomonadota</taxon>
        <taxon>Alphaproteobacteria</taxon>
        <taxon>Hyphomicrobiales</taxon>
        <taxon>Pleomorphomonadaceae</taxon>
        <taxon>Oharaeibacter</taxon>
    </lineage>
</organism>
<dbReference type="InterPro" id="IPR029044">
    <property type="entry name" value="Nucleotide-diphossugar_trans"/>
</dbReference>
<gene>
    <name evidence="1" type="ORF">EDD54_3269</name>
</gene>
<dbReference type="Proteomes" id="UP000294547">
    <property type="component" value="Unassembled WGS sequence"/>
</dbReference>
<proteinExistence type="predicted"/>
<keyword evidence="2" id="KW-1185">Reference proteome</keyword>
<dbReference type="AlphaFoldDB" id="A0A4R6RB92"/>
<dbReference type="EMBL" id="SNXY01000009">
    <property type="protein sequence ID" value="TDP83309.1"/>
    <property type="molecule type" value="Genomic_DNA"/>
</dbReference>
<protein>
    <submittedName>
        <fullName evidence="1">Uncharacterized protein</fullName>
    </submittedName>
</protein>
<evidence type="ECO:0000313" key="1">
    <source>
        <dbReference type="EMBL" id="TDP83309.1"/>
    </source>
</evidence>
<evidence type="ECO:0000313" key="2">
    <source>
        <dbReference type="Proteomes" id="UP000294547"/>
    </source>
</evidence>
<name>A0A4R6RB92_9HYPH</name>
<dbReference type="InterPro" id="IPR029063">
    <property type="entry name" value="SAM-dependent_MTases_sf"/>
</dbReference>
<comment type="caution">
    <text evidence="1">The sequence shown here is derived from an EMBL/GenBank/DDBJ whole genome shotgun (WGS) entry which is preliminary data.</text>
</comment>
<dbReference type="Gene3D" id="3.90.550.10">
    <property type="entry name" value="Spore Coat Polysaccharide Biosynthesis Protein SpsA, Chain A"/>
    <property type="match status" value="1"/>
</dbReference>
<sequence length="537" mass="58400">MRAGPPACTHRGPGDDTRVRQLSPVAGADTPAFEGDAMTETAPFRHPIAILSYNRPHYLREVLVSLAAQSLAFDPADVHLFQDGYRSRFGGPAVDETLKDECVAVFRALFPDGVVHASDVNLGIALHFDKAERFFFEERGVDCAVFLEDDLILGPDYLAALDQLIDFALGEDLVAYVAAYGDHRASLETQCADPAAIIPMQHKWGFALTKRQWLRQRDILDGYLAIVREREYAKRDVKRISAYFRTLGYDLPASSQDAAKDIASMVLGTAKVMTRACFGRYIGQEGVHFSKELFTELGFDKAVEFSGPLPTFRMPDRDTLARWADAMRRAGAIPPASAAANAAAVRAPGLGAAEIAALERWLGRSTAVLVYGVNGIAELAAATGVARLVGIDSDSAQIAAAEADPAVLAMVAAGRAVLRHVDIGPVREWGYPRDKAAAASWPAYSLAAFDGPDAIVPDLVVAKGRFRVGVVAQAILANPAGPVFVLPDFWSRRHYHPILEFVDEVERVNDMLIARPKADLDLRRLARVASTHLMDPR</sequence>
<accession>A0A4R6RB92</accession>